<gene>
    <name evidence="2" type="ORF">SERLA73DRAFT_154492</name>
</gene>
<name>F8Q5Z3_SERL3</name>
<feature type="compositionally biased region" description="Basic and acidic residues" evidence="1">
    <location>
        <begin position="57"/>
        <end position="93"/>
    </location>
</feature>
<dbReference type="AlphaFoldDB" id="F8Q5Z3"/>
<dbReference type="Proteomes" id="UP000008063">
    <property type="component" value="Unassembled WGS sequence"/>
</dbReference>
<dbReference type="EMBL" id="GL945484">
    <property type="protein sequence ID" value="EGN96031.1"/>
    <property type="molecule type" value="Genomic_DNA"/>
</dbReference>
<sequence length="299" mass="33614">MIQLNDKACLNYHKSCPPQYSNGENEAKLLVLAVMSGCQGEISEGPQGGHRGRPWGWHREEGTEEGPGEHLEESGEHSDKSDPLGDGKLSDKPVDSLKIADEMAQFVAPNPCIARLNPSSISVTQTILPYNTLLSPPKPKTPHQIFFSTQEKIYQANECVKKAMMCWPLVFVQYSDQFVEMLREELFGRAENKGGAVYPSIISWEDKMMEESIQFDPRRRTPERREALDNRWLLQMVPPCPFTTMPPYWPFEAQQGDSPQPLRLHTPPGGEVPIAVTPQNDSLDLINFSFTSPVPSHVQ</sequence>
<protein>
    <submittedName>
        <fullName evidence="2">Uncharacterized protein</fullName>
    </submittedName>
</protein>
<reference evidence="3" key="1">
    <citation type="journal article" date="2011" name="Science">
        <title>The plant cell wall-decomposing machinery underlies the functional diversity of forest fungi.</title>
        <authorList>
            <person name="Eastwood D.C."/>
            <person name="Floudas D."/>
            <person name="Binder M."/>
            <person name="Majcherczyk A."/>
            <person name="Schneider P."/>
            <person name="Aerts A."/>
            <person name="Asiegbu F.O."/>
            <person name="Baker S.E."/>
            <person name="Barry K."/>
            <person name="Bendiksby M."/>
            <person name="Blumentritt M."/>
            <person name="Coutinho P.M."/>
            <person name="Cullen D."/>
            <person name="de Vries R.P."/>
            <person name="Gathman A."/>
            <person name="Goodell B."/>
            <person name="Henrissat B."/>
            <person name="Ihrmark K."/>
            <person name="Kauserud H."/>
            <person name="Kohler A."/>
            <person name="LaButti K."/>
            <person name="Lapidus A."/>
            <person name="Lavin J.L."/>
            <person name="Lee Y.-H."/>
            <person name="Lindquist E."/>
            <person name="Lilly W."/>
            <person name="Lucas S."/>
            <person name="Morin E."/>
            <person name="Murat C."/>
            <person name="Oguiza J.A."/>
            <person name="Park J."/>
            <person name="Pisabarro A.G."/>
            <person name="Riley R."/>
            <person name="Rosling A."/>
            <person name="Salamov A."/>
            <person name="Schmidt O."/>
            <person name="Schmutz J."/>
            <person name="Skrede I."/>
            <person name="Stenlid J."/>
            <person name="Wiebenga A."/>
            <person name="Xie X."/>
            <person name="Kuees U."/>
            <person name="Hibbett D.S."/>
            <person name="Hoffmeister D."/>
            <person name="Hoegberg N."/>
            <person name="Martin F."/>
            <person name="Grigoriev I.V."/>
            <person name="Watkinson S.C."/>
        </authorList>
    </citation>
    <scope>NUCLEOTIDE SEQUENCE [LARGE SCALE GENOMIC DNA]</scope>
    <source>
        <strain evidence="3">strain S7.3</strain>
    </source>
</reference>
<proteinExistence type="predicted"/>
<evidence type="ECO:0000313" key="3">
    <source>
        <dbReference type="Proteomes" id="UP000008063"/>
    </source>
</evidence>
<keyword evidence="3" id="KW-1185">Reference proteome</keyword>
<evidence type="ECO:0000256" key="1">
    <source>
        <dbReference type="SAM" id="MobiDB-lite"/>
    </source>
</evidence>
<dbReference type="InParanoid" id="F8Q5Z3"/>
<evidence type="ECO:0000313" key="2">
    <source>
        <dbReference type="EMBL" id="EGN96031.1"/>
    </source>
</evidence>
<dbReference type="HOGENOM" id="CLU_931154_0_0_1"/>
<feature type="region of interest" description="Disordered" evidence="1">
    <location>
        <begin position="41"/>
        <end position="93"/>
    </location>
</feature>
<accession>F8Q5Z3</accession>
<organism evidence="3">
    <name type="scientific">Serpula lacrymans var. lacrymans (strain S7.3)</name>
    <name type="common">Dry rot fungus</name>
    <dbReference type="NCBI Taxonomy" id="936435"/>
    <lineage>
        <taxon>Eukaryota</taxon>
        <taxon>Fungi</taxon>
        <taxon>Dikarya</taxon>
        <taxon>Basidiomycota</taxon>
        <taxon>Agaricomycotina</taxon>
        <taxon>Agaricomycetes</taxon>
        <taxon>Agaricomycetidae</taxon>
        <taxon>Boletales</taxon>
        <taxon>Coniophorineae</taxon>
        <taxon>Serpulaceae</taxon>
        <taxon>Serpula</taxon>
    </lineage>
</organism>